<dbReference type="GO" id="GO:0016887">
    <property type="term" value="F:ATP hydrolysis activity"/>
    <property type="evidence" value="ECO:0007669"/>
    <property type="project" value="InterPro"/>
</dbReference>
<dbReference type="OrthoDB" id="9801987at2"/>
<dbReference type="InterPro" id="IPR003593">
    <property type="entry name" value="AAA+_ATPase"/>
</dbReference>
<dbReference type="RefSeq" id="WP_044218408.1">
    <property type="nucleotide sequence ID" value="NZ_JRYR02000001.1"/>
</dbReference>
<dbReference type="InterPro" id="IPR003439">
    <property type="entry name" value="ABC_transporter-like_ATP-bd"/>
</dbReference>
<dbReference type="Gene3D" id="3.40.50.300">
    <property type="entry name" value="P-loop containing nucleotide triphosphate hydrolases"/>
    <property type="match status" value="1"/>
</dbReference>
<dbReference type="PANTHER" id="PTHR42939">
    <property type="entry name" value="ABC TRANSPORTER ATP-BINDING PROTEIN ALBC-RELATED"/>
    <property type="match status" value="1"/>
</dbReference>
<dbReference type="InterPro" id="IPR051782">
    <property type="entry name" value="ABC_Transporter_VariousFunc"/>
</dbReference>
<dbReference type="EMBL" id="JRYR02000001">
    <property type="protein sequence ID" value="OHX66194.1"/>
    <property type="molecule type" value="Genomic_DNA"/>
</dbReference>
<dbReference type="CDD" id="cd03230">
    <property type="entry name" value="ABC_DR_subfamily_A"/>
    <property type="match status" value="1"/>
</dbReference>
<name>A0A1S1YYV1_FLAPC</name>
<evidence type="ECO:0000256" key="2">
    <source>
        <dbReference type="ARBA" id="ARBA00022741"/>
    </source>
</evidence>
<organism evidence="5 6">
    <name type="scientific">Flammeovirga pacifica</name>
    <dbReference type="NCBI Taxonomy" id="915059"/>
    <lineage>
        <taxon>Bacteria</taxon>
        <taxon>Pseudomonadati</taxon>
        <taxon>Bacteroidota</taxon>
        <taxon>Cytophagia</taxon>
        <taxon>Cytophagales</taxon>
        <taxon>Flammeovirgaceae</taxon>
        <taxon>Flammeovirga</taxon>
    </lineage>
</organism>
<sequence length="227" mass="25794">MISLHNISISYQKNKVINSLDLTLDIEKIHGLVGLNGAGKSTLLQGIFGLLPLEEGNVLYHQKDISKKDIAFLSTENYFYSYTTGRDYLSLFSDDKIRIEELNTLFQLSIDQMIDDYSTGMKKKLALMGVLLQDKDILILDEPFNGVDLESSRVIHLILDQLASKGKTIIITSHILETLTSLCHQIHYLKGGVIKSSKNKAQFDEFEKDIFGEIHQKNEEKIQQLFK</sequence>
<protein>
    <recommendedName>
        <fullName evidence="4">ABC transporter domain-containing protein</fullName>
    </recommendedName>
</protein>
<dbReference type="PANTHER" id="PTHR42939:SF1">
    <property type="entry name" value="ABC TRANSPORTER ATP-BINDING PROTEIN ALBC-RELATED"/>
    <property type="match status" value="1"/>
</dbReference>
<keyword evidence="2" id="KW-0547">Nucleotide-binding</keyword>
<reference evidence="5 6" key="1">
    <citation type="journal article" date="2012" name="Int. J. Syst. Evol. Microbiol.">
        <title>Flammeovirga pacifica sp. nov., isolated from deep-sea sediment.</title>
        <authorList>
            <person name="Xu H."/>
            <person name="Fu Y."/>
            <person name="Yang N."/>
            <person name="Ding Z."/>
            <person name="Lai Q."/>
            <person name="Zeng R."/>
        </authorList>
    </citation>
    <scope>NUCLEOTIDE SEQUENCE [LARGE SCALE GENOMIC DNA]</scope>
    <source>
        <strain evidence="6">DSM 24597 / LMG 26175 / WPAGA1</strain>
    </source>
</reference>
<keyword evidence="1" id="KW-0813">Transport</keyword>
<dbReference type="STRING" id="915059.NH26_07435"/>
<feature type="domain" description="ABC transporter" evidence="4">
    <location>
        <begin position="2"/>
        <end position="216"/>
    </location>
</feature>
<keyword evidence="6" id="KW-1185">Reference proteome</keyword>
<evidence type="ECO:0000313" key="5">
    <source>
        <dbReference type="EMBL" id="OHX66194.1"/>
    </source>
</evidence>
<keyword evidence="3" id="KW-0067">ATP-binding</keyword>
<gene>
    <name evidence="5" type="ORF">NH26_07435</name>
</gene>
<comment type="caution">
    <text evidence="5">The sequence shown here is derived from an EMBL/GenBank/DDBJ whole genome shotgun (WGS) entry which is preliminary data.</text>
</comment>
<dbReference type="AlphaFoldDB" id="A0A1S1YYV1"/>
<dbReference type="Pfam" id="PF00005">
    <property type="entry name" value="ABC_tran"/>
    <property type="match status" value="1"/>
</dbReference>
<dbReference type="GO" id="GO:0005524">
    <property type="term" value="F:ATP binding"/>
    <property type="evidence" value="ECO:0007669"/>
    <property type="project" value="UniProtKB-KW"/>
</dbReference>
<evidence type="ECO:0000256" key="1">
    <source>
        <dbReference type="ARBA" id="ARBA00022448"/>
    </source>
</evidence>
<evidence type="ECO:0000313" key="6">
    <source>
        <dbReference type="Proteomes" id="UP000179797"/>
    </source>
</evidence>
<evidence type="ECO:0000259" key="4">
    <source>
        <dbReference type="PROSITE" id="PS50893"/>
    </source>
</evidence>
<accession>A0A1S1YYV1</accession>
<dbReference type="PROSITE" id="PS50893">
    <property type="entry name" value="ABC_TRANSPORTER_2"/>
    <property type="match status" value="1"/>
</dbReference>
<dbReference type="SMART" id="SM00382">
    <property type="entry name" value="AAA"/>
    <property type="match status" value="1"/>
</dbReference>
<evidence type="ECO:0000256" key="3">
    <source>
        <dbReference type="ARBA" id="ARBA00022840"/>
    </source>
</evidence>
<dbReference type="SUPFAM" id="SSF52540">
    <property type="entry name" value="P-loop containing nucleoside triphosphate hydrolases"/>
    <property type="match status" value="1"/>
</dbReference>
<proteinExistence type="predicted"/>
<dbReference type="Proteomes" id="UP000179797">
    <property type="component" value="Unassembled WGS sequence"/>
</dbReference>
<dbReference type="InterPro" id="IPR027417">
    <property type="entry name" value="P-loop_NTPase"/>
</dbReference>